<protein>
    <submittedName>
        <fullName evidence="2">Uncharacterized protein</fullName>
    </submittedName>
</protein>
<dbReference type="EMBL" id="PZQS01000005">
    <property type="protein sequence ID" value="PVD30367.1"/>
    <property type="molecule type" value="Genomic_DNA"/>
</dbReference>
<feature type="region of interest" description="Disordered" evidence="1">
    <location>
        <begin position="20"/>
        <end position="48"/>
    </location>
</feature>
<evidence type="ECO:0000256" key="1">
    <source>
        <dbReference type="SAM" id="MobiDB-lite"/>
    </source>
</evidence>
<dbReference type="OrthoDB" id="8062037at2759"/>
<accession>A0A2T7PAC0</accession>
<name>A0A2T7PAC0_POMCA</name>
<evidence type="ECO:0000313" key="2">
    <source>
        <dbReference type="EMBL" id="PVD30367.1"/>
    </source>
</evidence>
<proteinExistence type="predicted"/>
<keyword evidence="3" id="KW-1185">Reference proteome</keyword>
<sequence length="257" mass="28629">MEGLGLSELEINQVLRGPVIKRQQQRQEENNHERQRASDSNGRPPLVPQREISVDDVCPICVPSVQSSTSVSFALTQLCTHIICFNLDSQSSEPLSNLSEENIQLLPLERVRHGGALLAPGAQCRICLRGYQEGQYVRKLPCQHKISSLSTMKSRAWQKGQADSHKTSISPTPLKESRQAATALWIYGQDLYLGNDPRLHPPPMGEVMSAGSMGSSRPRTLRHPPVSRLRQVQSQPHDPRIVLEGTGLEHITLRDIM</sequence>
<feature type="region of interest" description="Disordered" evidence="1">
    <location>
        <begin position="209"/>
        <end position="235"/>
    </location>
</feature>
<dbReference type="Proteomes" id="UP000245119">
    <property type="component" value="Linkage Group LG5"/>
</dbReference>
<dbReference type="AlphaFoldDB" id="A0A2T7PAC0"/>
<evidence type="ECO:0000313" key="3">
    <source>
        <dbReference type="Proteomes" id="UP000245119"/>
    </source>
</evidence>
<reference evidence="2 3" key="1">
    <citation type="submission" date="2018-04" db="EMBL/GenBank/DDBJ databases">
        <title>The genome of golden apple snail Pomacea canaliculata provides insight into stress tolerance and invasive adaptation.</title>
        <authorList>
            <person name="Liu C."/>
            <person name="Liu B."/>
            <person name="Ren Y."/>
            <person name="Zhang Y."/>
            <person name="Wang H."/>
            <person name="Li S."/>
            <person name="Jiang F."/>
            <person name="Yin L."/>
            <person name="Zhang G."/>
            <person name="Qian W."/>
            <person name="Fan W."/>
        </authorList>
    </citation>
    <scope>NUCLEOTIDE SEQUENCE [LARGE SCALE GENOMIC DNA]</scope>
    <source>
        <strain evidence="2">SZHN2017</strain>
        <tissue evidence="2">Muscle</tissue>
    </source>
</reference>
<gene>
    <name evidence="2" type="ORF">C0Q70_09631</name>
</gene>
<organism evidence="2 3">
    <name type="scientific">Pomacea canaliculata</name>
    <name type="common">Golden apple snail</name>
    <dbReference type="NCBI Taxonomy" id="400727"/>
    <lineage>
        <taxon>Eukaryota</taxon>
        <taxon>Metazoa</taxon>
        <taxon>Spiralia</taxon>
        <taxon>Lophotrochozoa</taxon>
        <taxon>Mollusca</taxon>
        <taxon>Gastropoda</taxon>
        <taxon>Caenogastropoda</taxon>
        <taxon>Architaenioglossa</taxon>
        <taxon>Ampullarioidea</taxon>
        <taxon>Ampullariidae</taxon>
        <taxon>Pomacea</taxon>
    </lineage>
</organism>
<dbReference type="SUPFAM" id="SSF57850">
    <property type="entry name" value="RING/U-box"/>
    <property type="match status" value="1"/>
</dbReference>
<comment type="caution">
    <text evidence="2">The sequence shown here is derived from an EMBL/GenBank/DDBJ whole genome shotgun (WGS) entry which is preliminary data.</text>
</comment>
<dbReference type="STRING" id="400727.A0A2T7PAC0"/>
<dbReference type="InterPro" id="IPR013083">
    <property type="entry name" value="Znf_RING/FYVE/PHD"/>
</dbReference>
<dbReference type="Gene3D" id="3.30.40.10">
    <property type="entry name" value="Zinc/RING finger domain, C3HC4 (zinc finger)"/>
    <property type="match status" value="1"/>
</dbReference>
<feature type="region of interest" description="Disordered" evidence="1">
    <location>
        <begin position="155"/>
        <end position="174"/>
    </location>
</feature>
<feature type="compositionally biased region" description="Basic and acidic residues" evidence="1">
    <location>
        <begin position="25"/>
        <end position="37"/>
    </location>
</feature>